<name>A0A6H5HWE5_9HYME</name>
<dbReference type="Proteomes" id="UP000479190">
    <property type="component" value="Unassembled WGS sequence"/>
</dbReference>
<gene>
    <name evidence="1" type="ORF">TBRA_LOCUS330</name>
</gene>
<evidence type="ECO:0000313" key="2">
    <source>
        <dbReference type="Proteomes" id="UP000479190"/>
    </source>
</evidence>
<evidence type="ECO:0000313" key="1">
    <source>
        <dbReference type="EMBL" id="CAB0028107.1"/>
    </source>
</evidence>
<keyword evidence="2" id="KW-1185">Reference proteome</keyword>
<reference evidence="1 2" key="1">
    <citation type="submission" date="2020-02" db="EMBL/GenBank/DDBJ databases">
        <authorList>
            <person name="Ferguson B K."/>
        </authorList>
    </citation>
    <scope>NUCLEOTIDE SEQUENCE [LARGE SCALE GENOMIC DNA]</scope>
</reference>
<accession>A0A6H5HWE5</accession>
<dbReference type="EMBL" id="CADCXV010000076">
    <property type="protein sequence ID" value="CAB0028107.1"/>
    <property type="molecule type" value="Genomic_DNA"/>
</dbReference>
<sequence length="136" mass="15230">MGEKIAASAPLTLSEGCNDAAKEPSNNIIAVPAPLTPNEGLQWYTRRKSQARGEIENFVSAPLTLREGRVGTQGVRRREKKCDKTKVFASQTRSDGGNKWRERVKCPPNIQVYHCRGPINESSNKHAERTIFQHCR</sequence>
<dbReference type="AlphaFoldDB" id="A0A6H5HWE5"/>
<protein>
    <submittedName>
        <fullName evidence="1">Uncharacterized protein</fullName>
    </submittedName>
</protein>
<proteinExistence type="predicted"/>
<organism evidence="1 2">
    <name type="scientific">Trichogramma brassicae</name>
    <dbReference type="NCBI Taxonomy" id="86971"/>
    <lineage>
        <taxon>Eukaryota</taxon>
        <taxon>Metazoa</taxon>
        <taxon>Ecdysozoa</taxon>
        <taxon>Arthropoda</taxon>
        <taxon>Hexapoda</taxon>
        <taxon>Insecta</taxon>
        <taxon>Pterygota</taxon>
        <taxon>Neoptera</taxon>
        <taxon>Endopterygota</taxon>
        <taxon>Hymenoptera</taxon>
        <taxon>Apocrita</taxon>
        <taxon>Proctotrupomorpha</taxon>
        <taxon>Chalcidoidea</taxon>
        <taxon>Trichogrammatidae</taxon>
        <taxon>Trichogramma</taxon>
    </lineage>
</organism>